<evidence type="ECO:0000313" key="2">
    <source>
        <dbReference type="Proteomes" id="UP001057375"/>
    </source>
</evidence>
<feature type="non-terminal residue" evidence="1">
    <location>
        <position position="55"/>
    </location>
</feature>
<dbReference type="EMBL" id="BQXS01001173">
    <property type="protein sequence ID" value="GKT30219.1"/>
    <property type="molecule type" value="Genomic_DNA"/>
</dbReference>
<name>A0ABQ5KFP7_9EUKA</name>
<organism evidence="1 2">
    <name type="scientific">Aduncisulcus paluster</name>
    <dbReference type="NCBI Taxonomy" id="2918883"/>
    <lineage>
        <taxon>Eukaryota</taxon>
        <taxon>Metamonada</taxon>
        <taxon>Carpediemonas-like organisms</taxon>
        <taxon>Aduncisulcus</taxon>
    </lineage>
</organism>
<sequence>MTGYDIPYTVFCDETPSYGYVMGRKQKTGVLCDCATTPEEISLRLRMFLNDELKA</sequence>
<comment type="caution">
    <text evidence="1">The sequence shown here is derived from an EMBL/GenBank/DDBJ whole genome shotgun (WGS) entry which is preliminary data.</text>
</comment>
<dbReference type="Proteomes" id="UP001057375">
    <property type="component" value="Unassembled WGS sequence"/>
</dbReference>
<evidence type="ECO:0000313" key="1">
    <source>
        <dbReference type="EMBL" id="GKT30219.1"/>
    </source>
</evidence>
<protein>
    <submittedName>
        <fullName evidence="1">Uncharacterized protein</fullName>
    </submittedName>
</protein>
<keyword evidence="2" id="KW-1185">Reference proteome</keyword>
<reference evidence="1" key="1">
    <citation type="submission" date="2022-03" db="EMBL/GenBank/DDBJ databases">
        <title>Draft genome sequence of Aduncisulcus paluster, a free-living microaerophilic Fornicata.</title>
        <authorList>
            <person name="Yuyama I."/>
            <person name="Kume K."/>
            <person name="Tamura T."/>
            <person name="Inagaki Y."/>
            <person name="Hashimoto T."/>
        </authorList>
    </citation>
    <scope>NUCLEOTIDE SEQUENCE</scope>
    <source>
        <strain evidence="1">NY0171</strain>
    </source>
</reference>
<accession>A0ABQ5KFP7</accession>
<gene>
    <name evidence="1" type="ORF">ADUPG1_001429</name>
</gene>
<proteinExistence type="predicted"/>